<accession>A0A538T3Q5</accession>
<dbReference type="Pfam" id="PF13103">
    <property type="entry name" value="TonB_2"/>
    <property type="match status" value="1"/>
</dbReference>
<feature type="region of interest" description="Disordered" evidence="5">
    <location>
        <begin position="103"/>
        <end position="134"/>
    </location>
</feature>
<feature type="compositionally biased region" description="Basic and acidic residues" evidence="5">
    <location>
        <begin position="105"/>
        <end position="123"/>
    </location>
</feature>
<proteinExistence type="predicted"/>
<sequence>MRFRDRPSVLRRGAAPPGGRACFWFLAFGCGIHLALLSLLWIKIAPGKEYAIAGTTGPQSRSRLIRITPLRSFPAPEASAEEAPKARPKPALMKRYQPGAQVVIKQERIPPKKGPKEEPKPSPREVTPSPAVDLVPRWYSPDSSRATSVQTEGDFRFAYYLAALRNKIGSRWVPPQGMDAGRPVRTVVYFRIGRDGQVSLTQIENSSGYAFFDQTALRALLSATPLPPLPAGYMDQYLGVHFGFEFAQ</sequence>
<feature type="transmembrane region" description="Helical" evidence="6">
    <location>
        <begin position="21"/>
        <end position="42"/>
    </location>
</feature>
<evidence type="ECO:0000256" key="4">
    <source>
        <dbReference type="ARBA" id="ARBA00023136"/>
    </source>
</evidence>
<dbReference type="AlphaFoldDB" id="A0A538T3Q5"/>
<comment type="caution">
    <text evidence="8">The sequence shown here is derived from an EMBL/GenBank/DDBJ whole genome shotgun (WGS) entry which is preliminary data.</text>
</comment>
<evidence type="ECO:0000256" key="2">
    <source>
        <dbReference type="ARBA" id="ARBA00022692"/>
    </source>
</evidence>
<dbReference type="GO" id="GO:0055085">
    <property type="term" value="P:transmembrane transport"/>
    <property type="evidence" value="ECO:0007669"/>
    <property type="project" value="InterPro"/>
</dbReference>
<organism evidence="8 9">
    <name type="scientific">Eiseniibacteriota bacterium</name>
    <dbReference type="NCBI Taxonomy" id="2212470"/>
    <lineage>
        <taxon>Bacteria</taxon>
        <taxon>Candidatus Eiseniibacteriota</taxon>
    </lineage>
</organism>
<evidence type="ECO:0000256" key="3">
    <source>
        <dbReference type="ARBA" id="ARBA00022989"/>
    </source>
</evidence>
<evidence type="ECO:0000256" key="6">
    <source>
        <dbReference type="SAM" id="Phobius"/>
    </source>
</evidence>
<evidence type="ECO:0000313" key="8">
    <source>
        <dbReference type="EMBL" id="TMQ58262.1"/>
    </source>
</evidence>
<keyword evidence="2 6" id="KW-0812">Transmembrane</keyword>
<evidence type="ECO:0000313" key="9">
    <source>
        <dbReference type="Proteomes" id="UP000316852"/>
    </source>
</evidence>
<evidence type="ECO:0000259" key="7">
    <source>
        <dbReference type="PROSITE" id="PS52015"/>
    </source>
</evidence>
<dbReference type="InterPro" id="IPR037682">
    <property type="entry name" value="TonB_C"/>
</dbReference>
<dbReference type="Proteomes" id="UP000316852">
    <property type="component" value="Unassembled WGS sequence"/>
</dbReference>
<dbReference type="PROSITE" id="PS52015">
    <property type="entry name" value="TONB_CTD"/>
    <property type="match status" value="1"/>
</dbReference>
<dbReference type="GO" id="GO:0016020">
    <property type="term" value="C:membrane"/>
    <property type="evidence" value="ECO:0007669"/>
    <property type="project" value="UniProtKB-SubCell"/>
</dbReference>
<name>A0A538T3Q5_UNCEI</name>
<comment type="subcellular location">
    <subcellularLocation>
        <location evidence="1">Membrane</location>
        <topology evidence="1">Single-pass membrane protein</topology>
    </subcellularLocation>
</comment>
<keyword evidence="4 6" id="KW-0472">Membrane</keyword>
<evidence type="ECO:0000256" key="5">
    <source>
        <dbReference type="SAM" id="MobiDB-lite"/>
    </source>
</evidence>
<gene>
    <name evidence="8" type="ORF">E6K76_08345</name>
</gene>
<dbReference type="SUPFAM" id="SSF74653">
    <property type="entry name" value="TolA/TonB C-terminal domain"/>
    <property type="match status" value="1"/>
</dbReference>
<dbReference type="NCBIfam" id="TIGR01352">
    <property type="entry name" value="tonB_Cterm"/>
    <property type="match status" value="1"/>
</dbReference>
<keyword evidence="3 6" id="KW-1133">Transmembrane helix</keyword>
<dbReference type="InterPro" id="IPR006260">
    <property type="entry name" value="TonB/TolA_C"/>
</dbReference>
<reference evidence="8 9" key="1">
    <citation type="journal article" date="2019" name="Nat. Microbiol.">
        <title>Mediterranean grassland soil C-N compound turnover is dependent on rainfall and depth, and is mediated by genomically divergent microorganisms.</title>
        <authorList>
            <person name="Diamond S."/>
            <person name="Andeer P.F."/>
            <person name="Li Z."/>
            <person name="Crits-Christoph A."/>
            <person name="Burstein D."/>
            <person name="Anantharaman K."/>
            <person name="Lane K.R."/>
            <person name="Thomas B.C."/>
            <person name="Pan C."/>
            <person name="Northen T.R."/>
            <person name="Banfield J.F."/>
        </authorList>
    </citation>
    <scope>NUCLEOTIDE SEQUENCE [LARGE SCALE GENOMIC DNA]</scope>
    <source>
        <strain evidence="8">WS_6</strain>
    </source>
</reference>
<evidence type="ECO:0000256" key="1">
    <source>
        <dbReference type="ARBA" id="ARBA00004167"/>
    </source>
</evidence>
<dbReference type="EMBL" id="VBOW01000038">
    <property type="protein sequence ID" value="TMQ58262.1"/>
    <property type="molecule type" value="Genomic_DNA"/>
</dbReference>
<feature type="domain" description="TonB C-terminal" evidence="7">
    <location>
        <begin position="158"/>
        <end position="248"/>
    </location>
</feature>
<protein>
    <submittedName>
        <fullName evidence="8">TonB family protein</fullName>
    </submittedName>
</protein>
<dbReference type="Gene3D" id="3.30.1150.10">
    <property type="match status" value="1"/>
</dbReference>